<evidence type="ECO:0000313" key="2">
    <source>
        <dbReference type="EMBL" id="RUP19852.1"/>
    </source>
</evidence>
<feature type="domain" description="TRF2/HOY1 PH-like" evidence="1">
    <location>
        <begin position="166"/>
        <end position="282"/>
    </location>
</feature>
<keyword evidence="3" id="KW-1185">Reference proteome</keyword>
<protein>
    <recommendedName>
        <fullName evidence="1">TRF2/HOY1 PH-like domain-containing protein</fullName>
    </recommendedName>
</protein>
<dbReference type="InterPro" id="IPR057939">
    <property type="entry name" value="TRF2_HOY1_PH"/>
</dbReference>
<dbReference type="Pfam" id="PF24818">
    <property type="entry name" value="PH_TRF2_HOY1"/>
    <property type="match status" value="1"/>
</dbReference>
<accession>A0A433BA79</accession>
<name>A0A433BA79_9FUNG</name>
<organism evidence="2 3">
    <name type="scientific">Jimgerdemannia flammicorona</name>
    <dbReference type="NCBI Taxonomy" id="994334"/>
    <lineage>
        <taxon>Eukaryota</taxon>
        <taxon>Fungi</taxon>
        <taxon>Fungi incertae sedis</taxon>
        <taxon>Mucoromycota</taxon>
        <taxon>Mucoromycotina</taxon>
        <taxon>Endogonomycetes</taxon>
        <taxon>Endogonales</taxon>
        <taxon>Endogonaceae</taxon>
        <taxon>Jimgerdemannia</taxon>
    </lineage>
</organism>
<dbReference type="EMBL" id="RBNI01014625">
    <property type="protein sequence ID" value="RUP19852.1"/>
    <property type="molecule type" value="Genomic_DNA"/>
</dbReference>
<sequence length="537" mass="60155">MKNQYHMYPFRPTITPQNSHGLGRIALPRRYSHEMVNKVPMIPTMRTITPPPGFPSHHQGMGIVPGMWSQHGQPMAYAQSASGYGYVPVGIQYQAQPYSPMSSRSVSPISSRTMSPIPVATHHSHPLDYQPIELRSPHHIDMENSSFSTSGANLSIPAPNESARPFSVDTLCIGSWRRMALNPSDLRCYYNIPDRQMSWHISDLTSHFKMEFSFEAITSLEFVMMDGIFAQIYVELNESPVFYMENNKERLTNDGKASNPTWTQCSDFTEGKQASRFFKHSMKGLAHPLMQQISEITAADNTMRKVTKIMDQTHASPVHKPALPSHLNYQRRHSYDNFRYMPMMSRPAPSPSHANQSNGRRAASVPDVKAMVCSNTPLAPPMTEITPATPTNVEFSSGMHMNASAASLSTYRTARGPHGTSPLSHVSAVDNEDTDTYSDMSASSTPLVMYQDDTQPMEMQVNPQMQMWAAYGEQPVMMESTMEDSMMMPPPMMHPSDHAGMGMAPEYEYVEGGYYTTINGQEQRVVIGEDGTHYLEN</sequence>
<gene>
    <name evidence="2" type="ORF">BC936DRAFT_139285</name>
</gene>
<evidence type="ECO:0000313" key="3">
    <source>
        <dbReference type="Proteomes" id="UP000268093"/>
    </source>
</evidence>
<dbReference type="PANTHER" id="PTHR33494">
    <property type="entry name" value="OS02G0793800 PROTEIN"/>
    <property type="match status" value="1"/>
</dbReference>
<dbReference type="OrthoDB" id="6159439at2759"/>
<proteinExistence type="predicted"/>
<reference evidence="2 3" key="1">
    <citation type="journal article" date="2018" name="New Phytol.">
        <title>Phylogenomics of Endogonaceae and evolution of mycorrhizas within Mucoromycota.</title>
        <authorList>
            <person name="Chang Y."/>
            <person name="Desiro A."/>
            <person name="Na H."/>
            <person name="Sandor L."/>
            <person name="Lipzen A."/>
            <person name="Clum A."/>
            <person name="Barry K."/>
            <person name="Grigoriev I.V."/>
            <person name="Martin F.M."/>
            <person name="Stajich J.E."/>
            <person name="Smith M.E."/>
            <person name="Bonito G."/>
            <person name="Spatafora J.W."/>
        </authorList>
    </citation>
    <scope>NUCLEOTIDE SEQUENCE [LARGE SCALE GENOMIC DNA]</scope>
    <source>
        <strain evidence="2 3">GMNB39</strain>
    </source>
</reference>
<comment type="caution">
    <text evidence="2">The sequence shown here is derived from an EMBL/GenBank/DDBJ whole genome shotgun (WGS) entry which is preliminary data.</text>
</comment>
<dbReference type="PANTHER" id="PTHR33494:SF1">
    <property type="entry name" value="C2H2-TYPE DOMAIN-CONTAINING PROTEIN-RELATED"/>
    <property type="match status" value="1"/>
</dbReference>
<dbReference type="AlphaFoldDB" id="A0A433BA79"/>
<dbReference type="Proteomes" id="UP000268093">
    <property type="component" value="Unassembled WGS sequence"/>
</dbReference>
<evidence type="ECO:0000259" key="1">
    <source>
        <dbReference type="Pfam" id="PF24818"/>
    </source>
</evidence>